<dbReference type="Pfam" id="PF03717">
    <property type="entry name" value="PBP_dimer"/>
    <property type="match status" value="1"/>
</dbReference>
<dbReference type="InterPro" id="IPR036138">
    <property type="entry name" value="PBP_dimer_sf"/>
</dbReference>
<organism evidence="6 7">
    <name type="scientific">Phycicoccus avicenniae</name>
    <dbReference type="NCBI Taxonomy" id="2828860"/>
    <lineage>
        <taxon>Bacteria</taxon>
        <taxon>Bacillati</taxon>
        <taxon>Actinomycetota</taxon>
        <taxon>Actinomycetes</taxon>
        <taxon>Micrococcales</taxon>
        <taxon>Intrasporangiaceae</taxon>
        <taxon>Phycicoccus</taxon>
    </lineage>
</organism>
<evidence type="ECO:0000313" key="7">
    <source>
        <dbReference type="Proteomes" id="UP000677016"/>
    </source>
</evidence>
<evidence type="ECO:0008006" key="8">
    <source>
        <dbReference type="Google" id="ProtNLM"/>
    </source>
</evidence>
<protein>
    <recommendedName>
        <fullName evidence="8">Beta-lactamase</fullName>
    </recommendedName>
</protein>
<dbReference type="AlphaFoldDB" id="A0A941DA58"/>
<dbReference type="Gene3D" id="3.40.710.10">
    <property type="entry name" value="DD-peptidase/beta-lactamase superfamily"/>
    <property type="match status" value="1"/>
</dbReference>
<dbReference type="GO" id="GO:0005886">
    <property type="term" value="C:plasma membrane"/>
    <property type="evidence" value="ECO:0007669"/>
    <property type="project" value="TreeGrafter"/>
</dbReference>
<keyword evidence="3" id="KW-0472">Membrane</keyword>
<dbReference type="Proteomes" id="UP000677016">
    <property type="component" value="Unassembled WGS sequence"/>
</dbReference>
<proteinExistence type="inferred from homology"/>
<sequence length="626" mass="64168">MSRRTWAMVAAAALVVVAGLAGSVWWLRSEAERDAAADAALGAYVAGWQARDLSGVPFTEGGAADDFAAAFDGLGEVAVTASASPLRRDGGVATAELGVEWSLPGEARWDYATPVRLVEQDGAWLVSGPGDGSPWHPDLAVGETVSLERTAAQRGDLLGRDDEPLMPQGTVYQVALDPVQADRAGARALQDVTGVDGIVEDLDERTRTGSQAPIPVITYRERDYQERAERLEAIDGVIAPTATQPLGPTRTFGQPLLGTVGEVTAEMVEESGGRLSGGDRAGRSGLQRQYDETLAGTAGSSVVTSEDETLFTADAVAGADVVTTLDPVVQRAAEAALDGADLDVPGALVAVDVPSGEVVAVANTPTSGFDRAVTGRYPPGSTFKVATTYAYLTEDITTPSTPVPCPEVATVDGRRFTNYAGESIGGEPVFAEDFAASCNTAFVSLSTELAPDDLTTAAGALGIGAGWADGLGVAGAFDGSVPATEGGTDSAAAAIGQGRVEVSPVALAVMSASVGRGTWVPPRIVVEDGGWPRPTPLDGRAVGQIRSMMADVVATGTATVMRGTPGGTVRGKTGTAEYGDDTADPYVWFTGYQGDLAFAVLVEGGRSGGSVSAPIAKEFLTDLATR</sequence>
<dbReference type="EMBL" id="JAGSNF010000026">
    <property type="protein sequence ID" value="MBR7744924.1"/>
    <property type="molecule type" value="Genomic_DNA"/>
</dbReference>
<comment type="subcellular location">
    <subcellularLocation>
        <location evidence="1">Membrane</location>
    </subcellularLocation>
</comment>
<evidence type="ECO:0000256" key="2">
    <source>
        <dbReference type="ARBA" id="ARBA00007171"/>
    </source>
</evidence>
<evidence type="ECO:0000256" key="1">
    <source>
        <dbReference type="ARBA" id="ARBA00004370"/>
    </source>
</evidence>
<reference evidence="6" key="1">
    <citation type="submission" date="2021-04" db="EMBL/GenBank/DDBJ databases">
        <title>Phycicoccus avicenniae sp. nov., a novel endophytic actinomycetes isolated from branch of Avicennia mariana.</title>
        <authorList>
            <person name="Tuo L."/>
        </authorList>
    </citation>
    <scope>NUCLEOTIDE SEQUENCE</scope>
    <source>
        <strain evidence="6">BSK3Z-2</strain>
    </source>
</reference>
<evidence type="ECO:0000259" key="4">
    <source>
        <dbReference type="Pfam" id="PF00905"/>
    </source>
</evidence>
<dbReference type="Gene3D" id="3.90.1310.10">
    <property type="entry name" value="Penicillin-binding protein 2a (Domain 2)"/>
    <property type="match status" value="1"/>
</dbReference>
<dbReference type="PANTHER" id="PTHR30627">
    <property type="entry name" value="PEPTIDOGLYCAN D,D-TRANSPEPTIDASE"/>
    <property type="match status" value="1"/>
</dbReference>
<gene>
    <name evidence="6" type="ORF">KC207_16645</name>
</gene>
<dbReference type="InterPro" id="IPR005311">
    <property type="entry name" value="PBP_dimer"/>
</dbReference>
<feature type="domain" description="Penicillin-binding protein dimerisation" evidence="5">
    <location>
        <begin position="150"/>
        <end position="305"/>
    </location>
</feature>
<evidence type="ECO:0000313" key="6">
    <source>
        <dbReference type="EMBL" id="MBR7744924.1"/>
    </source>
</evidence>
<dbReference type="Gene3D" id="3.30.1390.30">
    <property type="entry name" value="Penicillin-binding protein 2a, domain 3"/>
    <property type="match status" value="1"/>
</dbReference>
<accession>A0A941DA58</accession>
<comment type="similarity">
    <text evidence="2">Belongs to the transpeptidase family.</text>
</comment>
<dbReference type="InterPro" id="IPR001460">
    <property type="entry name" value="PCN-bd_Tpept"/>
</dbReference>
<dbReference type="GO" id="GO:0071972">
    <property type="term" value="F:peptidoglycan L,D-transpeptidase activity"/>
    <property type="evidence" value="ECO:0007669"/>
    <property type="project" value="TreeGrafter"/>
</dbReference>
<evidence type="ECO:0000256" key="3">
    <source>
        <dbReference type="ARBA" id="ARBA00023136"/>
    </source>
</evidence>
<feature type="domain" description="Penicillin-binding protein transpeptidase" evidence="4">
    <location>
        <begin position="346"/>
        <end position="620"/>
    </location>
</feature>
<dbReference type="GO" id="GO:0008658">
    <property type="term" value="F:penicillin binding"/>
    <property type="evidence" value="ECO:0007669"/>
    <property type="project" value="InterPro"/>
</dbReference>
<dbReference type="SUPFAM" id="SSF56519">
    <property type="entry name" value="Penicillin binding protein dimerisation domain"/>
    <property type="match status" value="1"/>
</dbReference>
<dbReference type="InterPro" id="IPR012338">
    <property type="entry name" value="Beta-lactam/transpept-like"/>
</dbReference>
<name>A0A941DA58_9MICO</name>
<dbReference type="PANTHER" id="PTHR30627:SF24">
    <property type="entry name" value="PENICILLIN-BINDING PROTEIN 4B"/>
    <property type="match status" value="1"/>
</dbReference>
<keyword evidence="7" id="KW-1185">Reference proteome</keyword>
<evidence type="ECO:0000259" key="5">
    <source>
        <dbReference type="Pfam" id="PF03717"/>
    </source>
</evidence>
<dbReference type="Pfam" id="PF00905">
    <property type="entry name" value="Transpeptidase"/>
    <property type="match status" value="1"/>
</dbReference>
<comment type="caution">
    <text evidence="6">The sequence shown here is derived from an EMBL/GenBank/DDBJ whole genome shotgun (WGS) entry which is preliminary data.</text>
</comment>
<dbReference type="InterPro" id="IPR050515">
    <property type="entry name" value="Beta-lactam/transpept"/>
</dbReference>
<dbReference type="SUPFAM" id="SSF56601">
    <property type="entry name" value="beta-lactamase/transpeptidase-like"/>
    <property type="match status" value="1"/>
</dbReference>
<dbReference type="RefSeq" id="WP_211604452.1">
    <property type="nucleotide sequence ID" value="NZ_JAGSNF010000026.1"/>
</dbReference>
<dbReference type="GO" id="GO:0071555">
    <property type="term" value="P:cell wall organization"/>
    <property type="evidence" value="ECO:0007669"/>
    <property type="project" value="TreeGrafter"/>
</dbReference>